<gene>
    <name evidence="2" type="ORF">D5086_0000149590</name>
</gene>
<reference evidence="2" key="1">
    <citation type="submission" date="2018-10" db="EMBL/GenBank/DDBJ databases">
        <title>Population genomic analysis revealed the cold adaptation of white poplar.</title>
        <authorList>
            <person name="Liu Y.-J."/>
        </authorList>
    </citation>
    <scope>NUCLEOTIDE SEQUENCE [LARGE SCALE GENOMIC DNA]</scope>
    <source>
        <strain evidence="2">PAL-ZL1</strain>
    </source>
</reference>
<dbReference type="EMBL" id="RCHU01000500">
    <property type="protein sequence ID" value="TKS03813.1"/>
    <property type="molecule type" value="Genomic_DNA"/>
</dbReference>
<proteinExistence type="predicted"/>
<evidence type="ECO:0000256" key="1">
    <source>
        <dbReference type="SAM" id="MobiDB-lite"/>
    </source>
</evidence>
<sequence>MGPDPRGLGLCLDPKGLEFGFVSRFKGVRLGGDPKWLRDRFVFGSKGVESSGDPKGLRDGSGPKGSLDPLGGLGARSVSRPKGVWPSGELRGLGSCPDAIGLGFGSMAGPKGVKDGVVSEA</sequence>
<feature type="region of interest" description="Disordered" evidence="1">
    <location>
        <begin position="45"/>
        <end position="89"/>
    </location>
</feature>
<accession>A0A4U5Q1Q2</accession>
<evidence type="ECO:0000313" key="2">
    <source>
        <dbReference type="EMBL" id="TKS03813.1"/>
    </source>
</evidence>
<name>A0A4U5Q1Q2_POPAL</name>
<comment type="caution">
    <text evidence="2">The sequence shown here is derived from an EMBL/GenBank/DDBJ whole genome shotgun (WGS) entry which is preliminary data.</text>
</comment>
<protein>
    <submittedName>
        <fullName evidence="2">Uncharacterized protein</fullName>
    </submittedName>
</protein>
<dbReference type="AlphaFoldDB" id="A0A4U5Q1Q2"/>
<organism evidence="2">
    <name type="scientific">Populus alba</name>
    <name type="common">White poplar</name>
    <dbReference type="NCBI Taxonomy" id="43335"/>
    <lineage>
        <taxon>Eukaryota</taxon>
        <taxon>Viridiplantae</taxon>
        <taxon>Streptophyta</taxon>
        <taxon>Embryophyta</taxon>
        <taxon>Tracheophyta</taxon>
        <taxon>Spermatophyta</taxon>
        <taxon>Magnoliopsida</taxon>
        <taxon>eudicotyledons</taxon>
        <taxon>Gunneridae</taxon>
        <taxon>Pentapetalae</taxon>
        <taxon>rosids</taxon>
        <taxon>fabids</taxon>
        <taxon>Malpighiales</taxon>
        <taxon>Salicaceae</taxon>
        <taxon>Saliceae</taxon>
        <taxon>Populus</taxon>
    </lineage>
</organism>